<evidence type="ECO:0000313" key="2">
    <source>
        <dbReference type="EMBL" id="GHG90367.1"/>
    </source>
</evidence>
<keyword evidence="1" id="KW-1133">Transmembrane helix</keyword>
<keyword evidence="1" id="KW-0472">Membrane</keyword>
<dbReference type="Proteomes" id="UP000611500">
    <property type="component" value="Unassembled WGS sequence"/>
</dbReference>
<keyword evidence="3" id="KW-1185">Reference proteome</keyword>
<proteinExistence type="predicted"/>
<sequence length="163" mass="17792">MPQDDILISVSVSPFRRWFGVGALVGFAGIVFYFALSQPLAPGWLAFLVLFGGLALWLAERMWRATGGRLELTAEGLRTDDGRLIAPIEAIAAVERGAFSFKPSNGFLIVMRRTGPRGWSPGLWWRLGRRIGVGGVTSAAQTKAMAQMIEAMILDRDQPAAEE</sequence>
<reference evidence="2" key="1">
    <citation type="journal article" date="2014" name="Int. J. Syst. Evol. Microbiol.">
        <title>Complete genome sequence of Corynebacterium casei LMG S-19264T (=DSM 44701T), isolated from a smear-ripened cheese.</title>
        <authorList>
            <consortium name="US DOE Joint Genome Institute (JGI-PGF)"/>
            <person name="Walter F."/>
            <person name="Albersmeier A."/>
            <person name="Kalinowski J."/>
            <person name="Ruckert C."/>
        </authorList>
    </citation>
    <scope>NUCLEOTIDE SEQUENCE</scope>
    <source>
        <strain evidence="2">CGMCC 1.7081</strain>
    </source>
</reference>
<dbReference type="AlphaFoldDB" id="A0A8J3H8B1"/>
<feature type="transmembrane region" description="Helical" evidence="1">
    <location>
        <begin position="18"/>
        <end position="36"/>
    </location>
</feature>
<gene>
    <name evidence="2" type="ORF">GCM10010961_20590</name>
</gene>
<protein>
    <recommendedName>
        <fullName evidence="4">PH domain-containing protein</fullName>
    </recommendedName>
</protein>
<accession>A0A8J3H8B1</accession>
<feature type="transmembrane region" description="Helical" evidence="1">
    <location>
        <begin position="42"/>
        <end position="59"/>
    </location>
</feature>
<comment type="caution">
    <text evidence="2">The sequence shown here is derived from an EMBL/GenBank/DDBJ whole genome shotgun (WGS) entry which is preliminary data.</text>
</comment>
<dbReference type="EMBL" id="BNAP01000007">
    <property type="protein sequence ID" value="GHG90367.1"/>
    <property type="molecule type" value="Genomic_DNA"/>
</dbReference>
<name>A0A8J3H8B1_9RHOB</name>
<organism evidence="2 3">
    <name type="scientific">Pseudodonghicola xiamenensis</name>
    <dbReference type="NCBI Taxonomy" id="337702"/>
    <lineage>
        <taxon>Bacteria</taxon>
        <taxon>Pseudomonadati</taxon>
        <taxon>Pseudomonadota</taxon>
        <taxon>Alphaproteobacteria</taxon>
        <taxon>Rhodobacterales</taxon>
        <taxon>Paracoccaceae</taxon>
        <taxon>Pseudodonghicola</taxon>
    </lineage>
</organism>
<evidence type="ECO:0008006" key="4">
    <source>
        <dbReference type="Google" id="ProtNLM"/>
    </source>
</evidence>
<keyword evidence="1" id="KW-0812">Transmembrane</keyword>
<reference evidence="2" key="2">
    <citation type="submission" date="2020-09" db="EMBL/GenBank/DDBJ databases">
        <authorList>
            <person name="Sun Q."/>
            <person name="Zhou Y."/>
        </authorList>
    </citation>
    <scope>NUCLEOTIDE SEQUENCE</scope>
    <source>
        <strain evidence="2">CGMCC 1.7081</strain>
    </source>
</reference>
<dbReference type="RefSeq" id="WP_028093764.1">
    <property type="nucleotide sequence ID" value="NZ_BNAP01000007.1"/>
</dbReference>
<evidence type="ECO:0000256" key="1">
    <source>
        <dbReference type="SAM" id="Phobius"/>
    </source>
</evidence>
<evidence type="ECO:0000313" key="3">
    <source>
        <dbReference type="Proteomes" id="UP000611500"/>
    </source>
</evidence>